<sequence length="212" mass="22669">MGGTKSSIWPVVHAERRALVEDLIGLETAEWETPSLCAGWAVRDVVAHLAATAELSRVGFVREFVRARFSVDRIVERQLARAREREASASLTALRSAAGCAVSPPLPLITRVIEIVVHGEDIRRPLGINHVYSTTWIAEAVGYLFGDRSSGGKERLKGLALTATDTDFSIGDGPLVKGPAVALLLAASGRMALLDQLSGPGSSQLVNRLLHA</sequence>
<feature type="domain" description="Mycothiol-dependent maleylpyruvate isomerase metal-binding" evidence="1">
    <location>
        <begin position="13"/>
        <end position="98"/>
    </location>
</feature>
<proteinExistence type="predicted"/>
<dbReference type="InterPro" id="IPR034660">
    <property type="entry name" value="DinB/YfiT-like"/>
</dbReference>
<evidence type="ECO:0000259" key="1">
    <source>
        <dbReference type="Pfam" id="PF11716"/>
    </source>
</evidence>
<dbReference type="InterPro" id="IPR024344">
    <property type="entry name" value="MDMPI_metal-binding"/>
</dbReference>
<dbReference type="AlphaFoldDB" id="A0A7I7SZA9"/>
<dbReference type="Gene3D" id="1.20.120.450">
    <property type="entry name" value="dinb family like domain"/>
    <property type="match status" value="1"/>
</dbReference>
<dbReference type="SUPFAM" id="SSF109854">
    <property type="entry name" value="DinB/YfiT-like putative metalloenzymes"/>
    <property type="match status" value="1"/>
</dbReference>
<protein>
    <recommendedName>
        <fullName evidence="1">Mycothiol-dependent maleylpyruvate isomerase metal-binding domain-containing protein</fullName>
    </recommendedName>
</protein>
<dbReference type="Pfam" id="PF11716">
    <property type="entry name" value="MDMPI_N"/>
    <property type="match status" value="1"/>
</dbReference>
<reference evidence="2 3" key="1">
    <citation type="journal article" date="2019" name="Emerg. Microbes Infect.">
        <title>Comprehensive subspecies identification of 175 nontuberculous mycobacteria species based on 7547 genomic profiles.</title>
        <authorList>
            <person name="Matsumoto Y."/>
            <person name="Kinjo T."/>
            <person name="Motooka D."/>
            <person name="Nabeya D."/>
            <person name="Jung N."/>
            <person name="Uechi K."/>
            <person name="Horii T."/>
            <person name="Iida T."/>
            <person name="Fujita J."/>
            <person name="Nakamura S."/>
        </authorList>
    </citation>
    <scope>NUCLEOTIDE SEQUENCE [LARGE SCALE GENOMIC DNA]</scope>
    <source>
        <strain evidence="2 3">JCM 30396</strain>
    </source>
</reference>
<dbReference type="KEGG" id="mhev:MHEL_03810"/>
<evidence type="ECO:0000313" key="3">
    <source>
        <dbReference type="Proteomes" id="UP000467148"/>
    </source>
</evidence>
<dbReference type="GO" id="GO:0046872">
    <property type="term" value="F:metal ion binding"/>
    <property type="evidence" value="ECO:0007669"/>
    <property type="project" value="InterPro"/>
</dbReference>
<name>A0A7I7SZA9_9MYCO</name>
<keyword evidence="3" id="KW-1185">Reference proteome</keyword>
<dbReference type="Proteomes" id="UP000467148">
    <property type="component" value="Chromosome"/>
</dbReference>
<evidence type="ECO:0000313" key="2">
    <source>
        <dbReference type="EMBL" id="BBY62138.1"/>
    </source>
</evidence>
<dbReference type="InterPro" id="IPR017517">
    <property type="entry name" value="Maleyloyr_isom"/>
</dbReference>
<accession>A0A7I7SZA9</accession>
<gene>
    <name evidence="2" type="ORF">MHEL_03810</name>
</gene>
<dbReference type="NCBIfam" id="TIGR03083">
    <property type="entry name" value="maleylpyruvate isomerase family mycothiol-dependent enzyme"/>
    <property type="match status" value="1"/>
</dbReference>
<organism evidence="2 3">
    <name type="scientific">Mycolicibacterium helvum</name>
    <dbReference type="NCBI Taxonomy" id="1534349"/>
    <lineage>
        <taxon>Bacteria</taxon>
        <taxon>Bacillati</taxon>
        <taxon>Actinomycetota</taxon>
        <taxon>Actinomycetes</taxon>
        <taxon>Mycobacteriales</taxon>
        <taxon>Mycobacteriaceae</taxon>
        <taxon>Mycolicibacterium</taxon>
    </lineage>
</organism>
<dbReference type="RefSeq" id="WP_163745992.1">
    <property type="nucleotide sequence ID" value="NZ_AP022596.1"/>
</dbReference>
<dbReference type="EMBL" id="AP022596">
    <property type="protein sequence ID" value="BBY62138.1"/>
    <property type="molecule type" value="Genomic_DNA"/>
</dbReference>